<name>A0A9P4WKC5_9PLEO</name>
<dbReference type="Proteomes" id="UP000758155">
    <property type="component" value="Unassembled WGS sequence"/>
</dbReference>
<evidence type="ECO:0000313" key="2">
    <source>
        <dbReference type="EMBL" id="KAF3035086.1"/>
    </source>
</evidence>
<dbReference type="Pfam" id="PF20233">
    <property type="entry name" value="DUF6590"/>
    <property type="match status" value="1"/>
</dbReference>
<evidence type="ECO:0000259" key="1">
    <source>
        <dbReference type="Pfam" id="PF20233"/>
    </source>
</evidence>
<feature type="domain" description="DUF6590" evidence="1">
    <location>
        <begin position="1"/>
        <end position="142"/>
    </location>
</feature>
<dbReference type="AlphaFoldDB" id="A0A9P4WKC5"/>
<proteinExistence type="predicted"/>
<dbReference type="OrthoDB" id="3559580at2759"/>
<dbReference type="PANTHER" id="PTHR35391">
    <property type="entry name" value="C2H2-TYPE DOMAIN-CONTAINING PROTEIN-RELATED"/>
    <property type="match status" value="1"/>
</dbReference>
<dbReference type="EMBL" id="SWKV01000061">
    <property type="protein sequence ID" value="KAF3035086.1"/>
    <property type="molecule type" value="Genomic_DNA"/>
</dbReference>
<protein>
    <recommendedName>
        <fullName evidence="1">DUF6590 domain-containing protein</fullName>
    </recommendedName>
</protein>
<sequence length="158" mass="17917">MLYTEPAGEGAIRHNDDAFTTVRFGEAVYSQIRRFVIVSVRQNFVHACAISTYRGQGTLKKGCDPREHAIVFNTGVDPRTCLLTGETEKGLYKDAIEVRPADTGSYLVRESRIRFGHVYSIEFNVKVKDIGRVVSRDLSVLLAHYDEENGRWNQNAYE</sequence>
<gene>
    <name evidence="2" type="ORF">E8E12_001741</name>
</gene>
<dbReference type="InterPro" id="IPR046497">
    <property type="entry name" value="DUF6590"/>
</dbReference>
<evidence type="ECO:0000313" key="3">
    <source>
        <dbReference type="Proteomes" id="UP000758155"/>
    </source>
</evidence>
<organism evidence="2 3">
    <name type="scientific">Didymella heteroderae</name>
    <dbReference type="NCBI Taxonomy" id="1769908"/>
    <lineage>
        <taxon>Eukaryota</taxon>
        <taxon>Fungi</taxon>
        <taxon>Dikarya</taxon>
        <taxon>Ascomycota</taxon>
        <taxon>Pezizomycotina</taxon>
        <taxon>Dothideomycetes</taxon>
        <taxon>Pleosporomycetidae</taxon>
        <taxon>Pleosporales</taxon>
        <taxon>Pleosporineae</taxon>
        <taxon>Didymellaceae</taxon>
        <taxon>Didymella</taxon>
    </lineage>
</organism>
<keyword evidence="3" id="KW-1185">Reference proteome</keyword>
<dbReference type="PANTHER" id="PTHR35391:SF5">
    <property type="entry name" value="DUF6590 DOMAIN-CONTAINING PROTEIN"/>
    <property type="match status" value="1"/>
</dbReference>
<comment type="caution">
    <text evidence="2">The sequence shown here is derived from an EMBL/GenBank/DDBJ whole genome shotgun (WGS) entry which is preliminary data.</text>
</comment>
<reference evidence="2" key="1">
    <citation type="submission" date="2019-04" db="EMBL/GenBank/DDBJ databases">
        <title>Sequencing of skin fungus with MAO and IRED activity.</title>
        <authorList>
            <person name="Marsaioli A.J."/>
            <person name="Bonatto J.M.C."/>
            <person name="Reis Junior O."/>
        </authorList>
    </citation>
    <scope>NUCLEOTIDE SEQUENCE</scope>
    <source>
        <strain evidence="2">28M1</strain>
    </source>
</reference>
<accession>A0A9P4WKC5</accession>